<dbReference type="EMBL" id="DRZI01000247">
    <property type="protein sequence ID" value="HHP82150.1"/>
    <property type="molecule type" value="Genomic_DNA"/>
</dbReference>
<comment type="caution">
    <text evidence="1">The sequence shown here is derived from an EMBL/GenBank/DDBJ whole genome shotgun (WGS) entry which is preliminary data.</text>
</comment>
<reference evidence="1" key="1">
    <citation type="journal article" date="2020" name="mSystems">
        <title>Genome- and Community-Level Interaction Insights into Carbon Utilization and Element Cycling Functions of Hydrothermarchaeota in Hydrothermal Sediment.</title>
        <authorList>
            <person name="Zhou Z."/>
            <person name="Liu Y."/>
            <person name="Xu W."/>
            <person name="Pan J."/>
            <person name="Luo Z.H."/>
            <person name="Li M."/>
        </authorList>
    </citation>
    <scope>NUCLEOTIDE SEQUENCE [LARGE SCALE GENOMIC DNA]</scope>
    <source>
        <strain evidence="2">SpSt-1</strain>
        <strain evidence="1">SpSt-1121</strain>
    </source>
</reference>
<accession>A0A7C5TLG6</accession>
<name>A0A7C5TLG6_9CREN</name>
<dbReference type="EMBL" id="DRUB01000177">
    <property type="protein sequence ID" value="HHR96918.1"/>
    <property type="molecule type" value="Genomic_DNA"/>
</dbReference>
<sequence>MVYNSHREIDGNEEDLIEIKSYVPKIAMEDAIKIASKSLLKINRGEVSSIKLLYKPFSLFLYKALIRHRKHVDRPSENIAMYIAIDMITGVGFESEALESTTIKVGKIYIIEPLISIEEALNEVKKVILRYKAKIARHGLEVSEENITQLGFVYKPIWIIEFSTNKKRRYVGVDAVKGTRL</sequence>
<organism evidence="1">
    <name type="scientific">Ignisphaera aggregans</name>
    <dbReference type="NCBI Taxonomy" id="334771"/>
    <lineage>
        <taxon>Archaea</taxon>
        <taxon>Thermoproteota</taxon>
        <taxon>Thermoprotei</taxon>
        <taxon>Desulfurococcales</taxon>
        <taxon>Desulfurococcaceae</taxon>
        <taxon>Ignisphaera</taxon>
    </lineage>
</organism>
<gene>
    <name evidence="2" type="ORF">ENL47_09040</name>
    <name evidence="1" type="ORF">ENM84_05740</name>
</gene>
<dbReference type="AlphaFoldDB" id="A0A7C5TLG6"/>
<evidence type="ECO:0000313" key="2">
    <source>
        <dbReference type="EMBL" id="HHR96918.1"/>
    </source>
</evidence>
<protein>
    <submittedName>
        <fullName evidence="1">Uncharacterized protein</fullName>
    </submittedName>
</protein>
<evidence type="ECO:0000313" key="1">
    <source>
        <dbReference type="EMBL" id="HHP82150.1"/>
    </source>
</evidence>
<proteinExistence type="predicted"/>